<comment type="caution">
    <text evidence="3">The sequence shown here is derived from an EMBL/GenBank/DDBJ whole genome shotgun (WGS) entry which is preliminary data.</text>
</comment>
<feature type="domain" description="Transposase IS204/IS1001/IS1096/IS1165 DDE" evidence="1">
    <location>
        <begin position="72"/>
        <end position="221"/>
    </location>
</feature>
<sequence>MRETICGGESFCHRYQRLSIEWNRLVSVRIVQAKTFKETAKQFGVSVSTVIRRFDGLPVKEMTEVQDLAKVIAIDEYKGATKAGKYLLIIADGETKEPIDILPNRKKKTIKDYLQQHGTNVDVVIMDIIPSFKAAAQKALGKPVIVADRFHFCRYIYWALDGVRRRIQFEWNDYDRKKCKRMRYVFYKDSAKLTEKERWYLDRYLGMGEELRRDYELKESYCLW</sequence>
<gene>
    <name evidence="3" type="ORF">CAI16_10675</name>
</gene>
<evidence type="ECO:0000259" key="1">
    <source>
        <dbReference type="Pfam" id="PF01610"/>
    </source>
</evidence>
<dbReference type="Pfam" id="PF13542">
    <property type="entry name" value="HTH_Tnp_ISL3"/>
    <property type="match status" value="1"/>
</dbReference>
<dbReference type="EMBL" id="NFZX01000020">
    <property type="protein sequence ID" value="RFA34712.1"/>
    <property type="molecule type" value="Genomic_DNA"/>
</dbReference>
<organism evidence="3 4">
    <name type="scientific">Virgibacillus dokdonensis</name>
    <dbReference type="NCBI Taxonomy" id="302167"/>
    <lineage>
        <taxon>Bacteria</taxon>
        <taxon>Bacillati</taxon>
        <taxon>Bacillota</taxon>
        <taxon>Bacilli</taxon>
        <taxon>Bacillales</taxon>
        <taxon>Bacillaceae</taxon>
        <taxon>Virgibacillus</taxon>
    </lineage>
</organism>
<reference evidence="3 4" key="1">
    <citation type="submission" date="2017-05" db="EMBL/GenBank/DDBJ databases">
        <title>Virgibacillus sp. AK90 isolated from a saltern of Kakinada, India.</title>
        <authorList>
            <person name="Gupta V."/>
            <person name="Sidhu C."/>
            <person name="Korpole S."/>
            <person name="Pinnaka A.K."/>
        </authorList>
    </citation>
    <scope>NUCLEOTIDE SEQUENCE [LARGE SCALE GENOMIC DNA]</scope>
    <source>
        <strain evidence="3 4">AK90</strain>
    </source>
</reference>
<evidence type="ECO:0008006" key="5">
    <source>
        <dbReference type="Google" id="ProtNLM"/>
    </source>
</evidence>
<dbReference type="Pfam" id="PF01610">
    <property type="entry name" value="DDE_Tnp_ISL3"/>
    <property type="match status" value="1"/>
</dbReference>
<dbReference type="Proteomes" id="UP000256488">
    <property type="component" value="Unassembled WGS sequence"/>
</dbReference>
<evidence type="ECO:0000259" key="2">
    <source>
        <dbReference type="Pfam" id="PF13542"/>
    </source>
</evidence>
<accession>A0A3E0WP38</accession>
<protein>
    <recommendedName>
        <fullName evidence="5">Transposase</fullName>
    </recommendedName>
</protein>
<dbReference type="InterPro" id="IPR032877">
    <property type="entry name" value="Transposase_HTH"/>
</dbReference>
<name>A0A3E0WP38_9BACI</name>
<evidence type="ECO:0000313" key="4">
    <source>
        <dbReference type="Proteomes" id="UP000256488"/>
    </source>
</evidence>
<dbReference type="PANTHER" id="PTHR33498:SF1">
    <property type="entry name" value="TRANSPOSASE FOR INSERTION SEQUENCE ELEMENT IS1557"/>
    <property type="match status" value="1"/>
</dbReference>
<dbReference type="PANTHER" id="PTHR33498">
    <property type="entry name" value="TRANSPOSASE FOR INSERTION SEQUENCE ELEMENT IS1557"/>
    <property type="match status" value="1"/>
</dbReference>
<feature type="domain" description="Transposase IS204/IS1001/IS1096/IS1165 helix-turn-helix" evidence="2">
    <location>
        <begin position="14"/>
        <end position="55"/>
    </location>
</feature>
<dbReference type="InterPro" id="IPR002560">
    <property type="entry name" value="Transposase_DDE"/>
</dbReference>
<dbReference type="InterPro" id="IPR047951">
    <property type="entry name" value="Transpos_ISL3"/>
</dbReference>
<dbReference type="AlphaFoldDB" id="A0A3E0WP38"/>
<evidence type="ECO:0000313" key="3">
    <source>
        <dbReference type="EMBL" id="RFA34712.1"/>
    </source>
</evidence>
<proteinExistence type="predicted"/>